<dbReference type="EMBL" id="CAJFCV020000005">
    <property type="protein sequence ID" value="CAG9121597.1"/>
    <property type="molecule type" value="Genomic_DNA"/>
</dbReference>
<dbReference type="InterPro" id="IPR024079">
    <property type="entry name" value="MetalloPept_cat_dom_sf"/>
</dbReference>
<evidence type="ECO:0000256" key="4">
    <source>
        <dbReference type="ARBA" id="ARBA00022723"/>
    </source>
</evidence>
<keyword evidence="12" id="KW-1185">Reference proteome</keyword>
<dbReference type="InterPro" id="IPR018497">
    <property type="entry name" value="Peptidase_M13_C"/>
</dbReference>
<dbReference type="GO" id="GO:0016485">
    <property type="term" value="P:protein processing"/>
    <property type="evidence" value="ECO:0007669"/>
    <property type="project" value="TreeGrafter"/>
</dbReference>
<evidence type="ECO:0000259" key="10">
    <source>
        <dbReference type="Pfam" id="PF05649"/>
    </source>
</evidence>
<evidence type="ECO:0000313" key="11">
    <source>
        <dbReference type="EMBL" id="CAD5230596.1"/>
    </source>
</evidence>
<feature type="region of interest" description="Disordered" evidence="8">
    <location>
        <begin position="779"/>
        <end position="806"/>
    </location>
</feature>
<keyword evidence="7" id="KW-0482">Metalloprotease</keyword>
<dbReference type="AlphaFoldDB" id="A0A7I8XM00"/>
<dbReference type="OrthoDB" id="6475849at2759"/>
<feature type="compositionally biased region" description="Basic and acidic residues" evidence="8">
    <location>
        <begin position="779"/>
        <end position="798"/>
    </location>
</feature>
<evidence type="ECO:0000256" key="5">
    <source>
        <dbReference type="ARBA" id="ARBA00022801"/>
    </source>
</evidence>
<dbReference type="Gene3D" id="3.40.390.10">
    <property type="entry name" value="Collagenase (Catalytic Domain)"/>
    <property type="match status" value="1"/>
</dbReference>
<dbReference type="Proteomes" id="UP000582659">
    <property type="component" value="Unassembled WGS sequence"/>
</dbReference>
<dbReference type="Proteomes" id="UP000659654">
    <property type="component" value="Unassembled WGS sequence"/>
</dbReference>
<dbReference type="InterPro" id="IPR042089">
    <property type="entry name" value="Peptidase_M13_dom_2"/>
</dbReference>
<protein>
    <submittedName>
        <fullName evidence="11">(pine wood nematode) hypothetical protein</fullName>
    </submittedName>
</protein>
<accession>A0A7I8XM00</accession>
<keyword evidence="4" id="KW-0479">Metal-binding</keyword>
<dbReference type="EMBL" id="CAJFDI010000005">
    <property type="protein sequence ID" value="CAD5230596.1"/>
    <property type="molecule type" value="Genomic_DNA"/>
</dbReference>
<dbReference type="PANTHER" id="PTHR11733:SF236">
    <property type="entry name" value="PEPTIDASE_M13 DOMAIN-CONTAINING PROTEIN-RELATED"/>
    <property type="match status" value="1"/>
</dbReference>
<evidence type="ECO:0000256" key="2">
    <source>
        <dbReference type="ARBA" id="ARBA00007357"/>
    </source>
</evidence>
<dbReference type="PANTHER" id="PTHR11733">
    <property type="entry name" value="ZINC METALLOPROTEASE FAMILY M13 NEPRILYSIN-RELATED"/>
    <property type="match status" value="1"/>
</dbReference>
<gene>
    <name evidence="11" type="ORF">BXYJ_LOCUS11066</name>
</gene>
<dbReference type="Pfam" id="PF01431">
    <property type="entry name" value="Peptidase_M13"/>
    <property type="match status" value="1"/>
</dbReference>
<dbReference type="GO" id="GO:0046872">
    <property type="term" value="F:metal ion binding"/>
    <property type="evidence" value="ECO:0007669"/>
    <property type="project" value="UniProtKB-KW"/>
</dbReference>
<evidence type="ECO:0000256" key="8">
    <source>
        <dbReference type="SAM" id="MobiDB-lite"/>
    </source>
</evidence>
<evidence type="ECO:0000313" key="12">
    <source>
        <dbReference type="Proteomes" id="UP000659654"/>
    </source>
</evidence>
<feature type="domain" description="Peptidase M13 C-terminal" evidence="9">
    <location>
        <begin position="516"/>
        <end position="709"/>
    </location>
</feature>
<evidence type="ECO:0000256" key="3">
    <source>
        <dbReference type="ARBA" id="ARBA00022670"/>
    </source>
</evidence>
<dbReference type="GO" id="GO:0004222">
    <property type="term" value="F:metalloendopeptidase activity"/>
    <property type="evidence" value="ECO:0007669"/>
    <property type="project" value="InterPro"/>
</dbReference>
<name>A0A7I8XM00_BURXY</name>
<keyword evidence="3" id="KW-0645">Protease</keyword>
<reference evidence="11" key="1">
    <citation type="submission" date="2020-09" db="EMBL/GenBank/DDBJ databases">
        <authorList>
            <person name="Kikuchi T."/>
        </authorList>
    </citation>
    <scope>NUCLEOTIDE SEQUENCE</scope>
    <source>
        <strain evidence="11">Ka4C1</strain>
    </source>
</reference>
<evidence type="ECO:0000256" key="6">
    <source>
        <dbReference type="ARBA" id="ARBA00022833"/>
    </source>
</evidence>
<dbReference type="InterPro" id="IPR000718">
    <property type="entry name" value="Peptidase_M13"/>
</dbReference>
<evidence type="ECO:0000256" key="1">
    <source>
        <dbReference type="ARBA" id="ARBA00001947"/>
    </source>
</evidence>
<feature type="domain" description="Peptidase M13 N-terminal" evidence="10">
    <location>
        <begin position="55"/>
        <end position="455"/>
    </location>
</feature>
<dbReference type="Pfam" id="PF05649">
    <property type="entry name" value="Peptidase_M13_N"/>
    <property type="match status" value="1"/>
</dbReference>
<comment type="cofactor">
    <cofactor evidence="1">
        <name>Zn(2+)</name>
        <dbReference type="ChEBI" id="CHEBI:29105"/>
    </cofactor>
</comment>
<dbReference type="SUPFAM" id="SSF55486">
    <property type="entry name" value="Metalloproteases ('zincins'), catalytic domain"/>
    <property type="match status" value="1"/>
</dbReference>
<evidence type="ECO:0000256" key="7">
    <source>
        <dbReference type="ARBA" id="ARBA00023049"/>
    </source>
</evidence>
<proteinExistence type="inferred from homology"/>
<organism evidence="11 12">
    <name type="scientific">Bursaphelenchus xylophilus</name>
    <name type="common">Pinewood nematode worm</name>
    <name type="synonym">Aphelenchoides xylophilus</name>
    <dbReference type="NCBI Taxonomy" id="6326"/>
    <lineage>
        <taxon>Eukaryota</taxon>
        <taxon>Metazoa</taxon>
        <taxon>Ecdysozoa</taxon>
        <taxon>Nematoda</taxon>
        <taxon>Chromadorea</taxon>
        <taxon>Rhabditida</taxon>
        <taxon>Tylenchina</taxon>
        <taxon>Tylenchomorpha</taxon>
        <taxon>Aphelenchoidea</taxon>
        <taxon>Aphelenchoididae</taxon>
        <taxon>Bursaphelenchus</taxon>
    </lineage>
</organism>
<dbReference type="Gene3D" id="1.10.1380.10">
    <property type="entry name" value="Neutral endopeptidase , domain2"/>
    <property type="match status" value="1"/>
</dbReference>
<sequence>MLTALREVIHCGQNKEHLPLRGKQKDVGVSRNPIPQGLTDFAKILNATMNLSLSPCNDFYNYVCGKEMLSTYQEIALELQKKLALGMKRSLKIPVLTKLDALLDKCVNKSQNVDDYNGVKFLKTHYQKFSSILGTEFPILLDGPIKKPTKEQLTEAMFFFSSISRKTLTTAKVDYSYRQNEADPVMTINFKSPSLLLSTAYYYYDKLWDNQVAMDPVFNIIARPAHRFISAASVQVAKEKLRKDIQDVMKLEKLIVDRVLPNPQMASLFVKEEADDLKAHVLSNNFKIRIYAPESLMAMKNLIDSDEVDGRTLVNYLYLHLLRAYETRLPPAGVSRTESLTFNDDSSFEKLHSFVNSKTEGSEMQQKELCLGNMMQTDALTETFGYLSPLIERLYAEGSLPTPEIRQKKVEYVSQLTRNLLQAFRTQLDELDWTTNSKSHAYEKLENIELNLVYPEKLFNDTYLNAKYASYELNPTLSYEDELERAQELAFKDRKRLLLQTVKDRKDMYLPIYTVNAFNNPPVNAIIIEDGLLSMPIFSVDYPTAAAYGGAGSLVGHEIVHGYDNLGIRFDKTGDMKEWMDQETKQKFNTMAQCVVNQFNGFTTSHNSSVNGHATQGENIADAGGLLAAYRAYKAQTASAGADPPIPLERLQSLTNDQIFFISFALFHCQKPPILMEVLATDMHAESKLRVLGVLQSMPEFKEAFKCNPRFYDGTCPNNEIQGQRPSSLTPITVKDMLRLGTSAFLETVIVSGRKAELQQIRKKHCPYKQRKFSRSEKKWVPLMSEKPRAEKRREKNKNARKKPRKFPFVNRAKCPSNLLVFGLSARNENSLTERQSSKAKHVLHRDRGQRRRSFALGFGVLTAAPKKSWSDVQQARQSFLVWLPDRISHFLSEVQTKKLSASQTTFAYFLSGFGQESPILVWTENNLDGKLQFLSRGPTDKKCGFSARRPAEM</sequence>
<dbReference type="PROSITE" id="PS51885">
    <property type="entry name" value="NEPRILYSIN"/>
    <property type="match status" value="1"/>
</dbReference>
<keyword evidence="5" id="KW-0378">Hydrolase</keyword>
<dbReference type="SMR" id="A0A7I8XM00"/>
<evidence type="ECO:0000259" key="9">
    <source>
        <dbReference type="Pfam" id="PF01431"/>
    </source>
</evidence>
<dbReference type="GO" id="GO:0005886">
    <property type="term" value="C:plasma membrane"/>
    <property type="evidence" value="ECO:0007669"/>
    <property type="project" value="TreeGrafter"/>
</dbReference>
<dbReference type="CDD" id="cd08662">
    <property type="entry name" value="M13"/>
    <property type="match status" value="1"/>
</dbReference>
<comment type="similarity">
    <text evidence="2">Belongs to the peptidase M13 family.</text>
</comment>
<keyword evidence="6" id="KW-0862">Zinc</keyword>
<comment type="caution">
    <text evidence="11">The sequence shown here is derived from an EMBL/GenBank/DDBJ whole genome shotgun (WGS) entry which is preliminary data.</text>
</comment>
<dbReference type="InterPro" id="IPR008753">
    <property type="entry name" value="Peptidase_M13_N"/>
</dbReference>
<dbReference type="PRINTS" id="PR00786">
    <property type="entry name" value="NEPRILYSIN"/>
</dbReference>